<dbReference type="Pfam" id="PF03446">
    <property type="entry name" value="NAD_binding_2"/>
    <property type="match status" value="1"/>
</dbReference>
<dbReference type="EC" id="1.1.1.31" evidence="2"/>
<dbReference type="SUPFAM" id="SSF51735">
    <property type="entry name" value="NAD(P)-binding Rossmann-fold domains"/>
    <property type="match status" value="1"/>
</dbReference>
<organism evidence="2 3">
    <name type="scientific">Streptomyces lavendulae subsp. lavendulae</name>
    <dbReference type="NCBI Taxonomy" id="58340"/>
    <lineage>
        <taxon>Bacteria</taxon>
        <taxon>Bacillati</taxon>
        <taxon>Actinomycetota</taxon>
        <taxon>Actinomycetes</taxon>
        <taxon>Kitasatosporales</taxon>
        <taxon>Streptomycetaceae</taxon>
        <taxon>Streptomyces</taxon>
    </lineage>
</organism>
<evidence type="ECO:0000313" key="2">
    <source>
        <dbReference type="EMBL" id="ATZ28711.1"/>
    </source>
</evidence>
<sequence length="311" mass="31615">MEHDTAAVPPSPLVPGDTVAVLGAGPMLSLMLPRIRRSGFLVRLHHAAPGRPEGPPEPGTTLCATPREAAEGARAVLAVVNGDAASRSVWLAADGALAGTRPGIPAVECSPLSDGWTADWAGACRERALAPVDAPVTASTPRAADGTPIVFAGGSAAAVEAARPLLAGFTEQVFRLGPTGSGGRFRQVDDLLAGSVLVALGEAFATAERLGLDLARALDVLSESGRTGGPAPAGDRAVRAHRADISRLLARMAKDLGYTGAVRSGNLRILGGDKNGRASRKHPGGGPVNRPGATVLPLPARRLSGRNPDGR</sequence>
<dbReference type="Proteomes" id="UP000231791">
    <property type="component" value="Chromosome"/>
</dbReference>
<name>A0A2K8PPQ5_STRLA</name>
<dbReference type="InterPro" id="IPR006115">
    <property type="entry name" value="6PGDH_NADP-bd"/>
</dbReference>
<keyword evidence="3" id="KW-1185">Reference proteome</keyword>
<dbReference type="PANTHER" id="PTHR43060">
    <property type="entry name" value="3-HYDROXYISOBUTYRATE DEHYDROGENASE-LIKE 1, MITOCHONDRIAL-RELATED"/>
    <property type="match status" value="1"/>
</dbReference>
<evidence type="ECO:0000259" key="1">
    <source>
        <dbReference type="Pfam" id="PF03446"/>
    </source>
</evidence>
<feature type="domain" description="6-phosphogluconate dehydrogenase NADP-binding" evidence="1">
    <location>
        <begin position="18"/>
        <end position="177"/>
    </location>
</feature>
<proteinExistence type="predicted"/>
<dbReference type="Gene3D" id="1.10.1040.10">
    <property type="entry name" value="N-(1-d-carboxylethyl)-l-norvaline Dehydrogenase, domain 2"/>
    <property type="match status" value="1"/>
</dbReference>
<dbReference type="GO" id="GO:0008442">
    <property type="term" value="F:3-hydroxyisobutyrate dehydrogenase activity"/>
    <property type="evidence" value="ECO:0007669"/>
    <property type="project" value="UniProtKB-EC"/>
</dbReference>
<gene>
    <name evidence="2" type="primary">mmsB3</name>
    <name evidence="2" type="ORF">SLAV_34705</name>
</gene>
<reference evidence="2 3" key="1">
    <citation type="submission" date="2017-11" db="EMBL/GenBank/DDBJ databases">
        <title>Complete genome sequence of Streptomyces lavendulae subsp. lavendulae CCM 3239 (formerly 'Streptomyces aureofaciens CCM 3239'), the producer of the angucycline-type antibiotic auricin.</title>
        <authorList>
            <person name="Busche T."/>
            <person name="Novakova R."/>
            <person name="Al'Dilaimi A."/>
            <person name="Homerova D."/>
            <person name="Feckova L."/>
            <person name="Rezuchova B."/>
            <person name="Mingyar E."/>
            <person name="Csolleiova D."/>
            <person name="Bekeova C."/>
            <person name="Winkler A."/>
            <person name="Sevcikova B."/>
            <person name="Kalinowski J."/>
            <person name="Kormanec J."/>
            <person name="Ruckert C."/>
        </authorList>
    </citation>
    <scope>NUCLEOTIDE SEQUENCE [LARGE SCALE GENOMIC DNA]</scope>
    <source>
        <strain evidence="2 3">CCM 3239</strain>
    </source>
</reference>
<dbReference type="OrthoDB" id="3185659at2"/>
<dbReference type="SUPFAM" id="SSF48179">
    <property type="entry name" value="6-phosphogluconate dehydrogenase C-terminal domain-like"/>
    <property type="match status" value="1"/>
</dbReference>
<dbReference type="RefSeq" id="WP_051840925.1">
    <property type="nucleotide sequence ID" value="NZ_CP024985.1"/>
</dbReference>
<dbReference type="Gene3D" id="3.40.50.720">
    <property type="entry name" value="NAD(P)-binding Rossmann-like Domain"/>
    <property type="match status" value="1"/>
</dbReference>
<protein>
    <submittedName>
        <fullName evidence="2">3-hydroxyisobutyrate dehydrogenase</fullName>
        <ecNumber evidence="2">1.1.1.31</ecNumber>
    </submittedName>
</protein>
<dbReference type="InterPro" id="IPR008927">
    <property type="entry name" value="6-PGluconate_DH-like_C_sf"/>
</dbReference>
<dbReference type="KEGG" id="slx:SLAV_34705"/>
<dbReference type="EMBL" id="CP024985">
    <property type="protein sequence ID" value="ATZ28711.1"/>
    <property type="molecule type" value="Genomic_DNA"/>
</dbReference>
<dbReference type="AlphaFoldDB" id="A0A2K8PPQ5"/>
<evidence type="ECO:0000313" key="3">
    <source>
        <dbReference type="Proteomes" id="UP000231791"/>
    </source>
</evidence>
<dbReference type="InterPro" id="IPR036291">
    <property type="entry name" value="NAD(P)-bd_dom_sf"/>
</dbReference>
<dbReference type="PANTHER" id="PTHR43060:SF15">
    <property type="entry name" value="3-HYDROXYISOBUTYRATE DEHYDROGENASE-LIKE 1, MITOCHONDRIAL-RELATED"/>
    <property type="match status" value="1"/>
</dbReference>
<dbReference type="InterPro" id="IPR013328">
    <property type="entry name" value="6PGD_dom2"/>
</dbReference>
<keyword evidence="2" id="KW-0560">Oxidoreductase</keyword>
<dbReference type="GO" id="GO:0050661">
    <property type="term" value="F:NADP binding"/>
    <property type="evidence" value="ECO:0007669"/>
    <property type="project" value="InterPro"/>
</dbReference>
<accession>A0A2K8PPQ5</accession>
<dbReference type="GeneID" id="49387916"/>